<keyword evidence="3 6" id="KW-0812">Transmembrane</keyword>
<feature type="transmembrane region" description="Helical" evidence="6">
    <location>
        <begin position="103"/>
        <end position="128"/>
    </location>
</feature>
<feature type="transmembrane region" description="Helical" evidence="6">
    <location>
        <begin position="41"/>
        <end position="62"/>
    </location>
</feature>
<dbReference type="PANTHER" id="PTHR42718:SF9">
    <property type="entry name" value="MAJOR FACILITATOR SUPERFAMILY MULTIDRUG TRANSPORTER MFSC"/>
    <property type="match status" value="1"/>
</dbReference>
<keyword evidence="9" id="KW-1185">Reference proteome</keyword>
<protein>
    <submittedName>
        <fullName evidence="8">Transport protein</fullName>
    </submittedName>
</protein>
<keyword evidence="5 6" id="KW-0472">Membrane</keyword>
<name>M2YDY8_9MICC</name>
<feature type="domain" description="Major facilitator superfamily (MFS) profile" evidence="7">
    <location>
        <begin position="4"/>
        <end position="238"/>
    </location>
</feature>
<dbReference type="InterPro" id="IPR036259">
    <property type="entry name" value="MFS_trans_sf"/>
</dbReference>
<feature type="transmembrane region" description="Helical" evidence="6">
    <location>
        <begin position="69"/>
        <end position="91"/>
    </location>
</feature>
<keyword evidence="2" id="KW-0813">Transport</keyword>
<evidence type="ECO:0000256" key="6">
    <source>
        <dbReference type="SAM" id="Phobius"/>
    </source>
</evidence>
<dbReference type="AlphaFoldDB" id="M2YDY8"/>
<evidence type="ECO:0000256" key="5">
    <source>
        <dbReference type="ARBA" id="ARBA00023136"/>
    </source>
</evidence>
<accession>M2YDY8</accession>
<comment type="subcellular location">
    <subcellularLocation>
        <location evidence="1">Cell membrane</location>
        <topology evidence="1">Multi-pass membrane protein</topology>
    </subcellularLocation>
</comment>
<dbReference type="EMBL" id="ANHZ02000008">
    <property type="protein sequence ID" value="EME36824.1"/>
    <property type="molecule type" value="Genomic_DNA"/>
</dbReference>
<dbReference type="Gene3D" id="1.20.1720.10">
    <property type="entry name" value="Multidrug resistance protein D"/>
    <property type="match status" value="1"/>
</dbReference>
<evidence type="ECO:0000256" key="1">
    <source>
        <dbReference type="ARBA" id="ARBA00004651"/>
    </source>
</evidence>
<dbReference type="Proteomes" id="UP000009877">
    <property type="component" value="Unassembled WGS sequence"/>
</dbReference>
<comment type="caution">
    <text evidence="8">The sequence shown here is derived from an EMBL/GenBank/DDBJ whole genome shotgun (WGS) entry which is preliminary data.</text>
</comment>
<evidence type="ECO:0000256" key="3">
    <source>
        <dbReference type="ARBA" id="ARBA00022692"/>
    </source>
</evidence>
<evidence type="ECO:0000259" key="7">
    <source>
        <dbReference type="PROSITE" id="PS50850"/>
    </source>
</evidence>
<dbReference type="GO" id="GO:0005886">
    <property type="term" value="C:plasma membrane"/>
    <property type="evidence" value="ECO:0007669"/>
    <property type="project" value="UniProtKB-SubCell"/>
</dbReference>
<dbReference type="SUPFAM" id="SSF103473">
    <property type="entry name" value="MFS general substrate transporter"/>
    <property type="match status" value="1"/>
</dbReference>
<feature type="transmembrane region" description="Helical" evidence="6">
    <location>
        <begin position="167"/>
        <end position="193"/>
    </location>
</feature>
<sequence>MAGVLVVLLSTAFVMMLNETTVAVALPAIMGEFHVSAATAQWLLTGFMLTMAVVMPTTGWMLERFSTRPVFIVAVAAFLLGTLLAALAPWFGVLLLGRLFQGAGTAVVLPLMMAVTMTLVAASGLLGLARLRNVGTPRRLPLDVVSVVLSVLAFGGLIYGLSSIGQILAGGSAAVVALSVTGVGAVALVLFALRQIRRARPGEVLSAFLTSAGLVGIALVLSLFIRAPRSGSRTEIEG</sequence>
<organism evidence="8 9">
    <name type="scientific">Kocuria palustris PEL</name>
    <dbReference type="NCBI Taxonomy" id="1236550"/>
    <lineage>
        <taxon>Bacteria</taxon>
        <taxon>Bacillati</taxon>
        <taxon>Actinomycetota</taxon>
        <taxon>Actinomycetes</taxon>
        <taxon>Micrococcales</taxon>
        <taxon>Micrococcaceae</taxon>
        <taxon>Kocuria</taxon>
    </lineage>
</organism>
<feature type="transmembrane region" description="Helical" evidence="6">
    <location>
        <begin position="205"/>
        <end position="225"/>
    </location>
</feature>
<dbReference type="InterPro" id="IPR020846">
    <property type="entry name" value="MFS_dom"/>
</dbReference>
<dbReference type="PANTHER" id="PTHR42718">
    <property type="entry name" value="MAJOR FACILITATOR SUPERFAMILY MULTIDRUG TRANSPORTER MFSC"/>
    <property type="match status" value="1"/>
</dbReference>
<keyword evidence="4 6" id="KW-1133">Transmembrane helix</keyword>
<dbReference type="GO" id="GO:0022857">
    <property type="term" value="F:transmembrane transporter activity"/>
    <property type="evidence" value="ECO:0007669"/>
    <property type="project" value="InterPro"/>
</dbReference>
<proteinExistence type="predicted"/>
<dbReference type="InterPro" id="IPR011701">
    <property type="entry name" value="MFS"/>
</dbReference>
<feature type="transmembrane region" description="Helical" evidence="6">
    <location>
        <begin position="140"/>
        <end position="161"/>
    </location>
</feature>
<evidence type="ECO:0000313" key="8">
    <source>
        <dbReference type="EMBL" id="EME36824.1"/>
    </source>
</evidence>
<evidence type="ECO:0000256" key="4">
    <source>
        <dbReference type="ARBA" id="ARBA00022989"/>
    </source>
</evidence>
<gene>
    <name evidence="8" type="ORF">C884_02431</name>
</gene>
<dbReference type="Pfam" id="PF07690">
    <property type="entry name" value="MFS_1"/>
    <property type="match status" value="1"/>
</dbReference>
<reference evidence="8 9" key="1">
    <citation type="journal article" date="2014" name="Genome Announc.">
        <title>Draft Genome Sequence of Kocuria palustris PEL.</title>
        <authorList>
            <person name="Sharma G."/>
            <person name="Khatri I."/>
            <person name="Subramanian S."/>
        </authorList>
    </citation>
    <scope>NUCLEOTIDE SEQUENCE [LARGE SCALE GENOMIC DNA]</scope>
    <source>
        <strain evidence="8 9">PEL</strain>
    </source>
</reference>
<evidence type="ECO:0000256" key="2">
    <source>
        <dbReference type="ARBA" id="ARBA00022448"/>
    </source>
</evidence>
<dbReference type="PROSITE" id="PS50850">
    <property type="entry name" value="MFS"/>
    <property type="match status" value="1"/>
</dbReference>
<evidence type="ECO:0000313" key="9">
    <source>
        <dbReference type="Proteomes" id="UP000009877"/>
    </source>
</evidence>